<dbReference type="InterPro" id="IPR055754">
    <property type="entry name" value="DUF7330"/>
</dbReference>
<accession>A0A0W0G328</accession>
<dbReference type="SUPFAM" id="SSF49879">
    <property type="entry name" value="SMAD/FHA domain"/>
    <property type="match status" value="1"/>
</dbReference>
<gene>
    <name evidence="3" type="ORF">WG66_4495</name>
</gene>
<name>A0A0W0G328_MONRR</name>
<feature type="compositionally biased region" description="Low complexity" evidence="1">
    <location>
        <begin position="229"/>
        <end position="241"/>
    </location>
</feature>
<sequence length="505" mass="54254">MSIIPPPILSLQATSASFPFQTKFIPIQGNVRMVLGSQMQEPHPGNAPRRALPTNGYFAPIPAPDGSPISPITLSVTHAEVWVSNGQIWIRDAGTGFGTFVNGSRIDGPYALRRGDIISLGTRLTRNANTPAYIHEDQLKAVVAKRRNCLTAQPQQLTAVFVAFEAELVQSDLKTIVFSVLMLIPNNSTKTYSDMIIRPEDDDKKDMNAKGSSERFRLNPEDPPPYYEATTSTSQAQTSATDSNPNNAQEIPPTMSPSPSSWGGNPGQAVNFVAVNRPLGSIDCSYVLDPSLHIPARFLPPLEAGRSEEDRKNLVLKSRVGTIVANITLYHQEGASVTKRTSLEFKTTVGTMVLKIDAIGSSIRPPLFARAITNTGTVLLSLPRSFRGFVSVSTTIGAVTLSRDVTAMCRWITNTARIKKCFIGDPSGLTDAELDSWNGDEVEIETTIGSVDISYVAGTTNPGLFFTPMMRGVLGIPPIPGMPGGLGQVPPIPAVPGLRGGFGAR</sequence>
<feature type="region of interest" description="Disordered" evidence="1">
    <location>
        <begin position="198"/>
        <end position="264"/>
    </location>
</feature>
<evidence type="ECO:0000259" key="2">
    <source>
        <dbReference type="PROSITE" id="PS50006"/>
    </source>
</evidence>
<evidence type="ECO:0000313" key="3">
    <source>
        <dbReference type="EMBL" id="KTB42945.1"/>
    </source>
</evidence>
<dbReference type="PROSITE" id="PS50006">
    <property type="entry name" value="FHA_DOMAIN"/>
    <property type="match status" value="1"/>
</dbReference>
<dbReference type="InterPro" id="IPR008984">
    <property type="entry name" value="SMAD_FHA_dom_sf"/>
</dbReference>
<evidence type="ECO:0000256" key="1">
    <source>
        <dbReference type="SAM" id="MobiDB-lite"/>
    </source>
</evidence>
<dbReference type="Pfam" id="PF00498">
    <property type="entry name" value="FHA"/>
    <property type="match status" value="1"/>
</dbReference>
<comment type="caution">
    <text evidence="3">The sequence shown here is derived from an EMBL/GenBank/DDBJ whole genome shotgun (WGS) entry which is preliminary data.</text>
</comment>
<dbReference type="AlphaFoldDB" id="A0A0W0G328"/>
<reference evidence="3 4" key="1">
    <citation type="submission" date="2015-12" db="EMBL/GenBank/DDBJ databases">
        <title>Draft genome sequence of Moniliophthora roreri, the causal agent of frosty pod rot of cacao.</title>
        <authorList>
            <person name="Aime M.C."/>
            <person name="Diaz-Valderrama J.R."/>
            <person name="Kijpornyongpan T."/>
            <person name="Phillips-Mora W."/>
        </authorList>
    </citation>
    <scope>NUCLEOTIDE SEQUENCE [LARGE SCALE GENOMIC DNA]</scope>
    <source>
        <strain evidence="3 4">MCA 2952</strain>
    </source>
</reference>
<dbReference type="Proteomes" id="UP000054988">
    <property type="component" value="Unassembled WGS sequence"/>
</dbReference>
<dbReference type="Pfam" id="PF24016">
    <property type="entry name" value="DUF7330"/>
    <property type="match status" value="1"/>
</dbReference>
<dbReference type="CDD" id="cd00060">
    <property type="entry name" value="FHA"/>
    <property type="match status" value="1"/>
</dbReference>
<evidence type="ECO:0000313" key="4">
    <source>
        <dbReference type="Proteomes" id="UP000054988"/>
    </source>
</evidence>
<feature type="domain" description="FHA" evidence="2">
    <location>
        <begin position="74"/>
        <end position="106"/>
    </location>
</feature>
<feature type="compositionally biased region" description="Basic and acidic residues" evidence="1">
    <location>
        <begin position="198"/>
        <end position="220"/>
    </location>
</feature>
<proteinExistence type="predicted"/>
<dbReference type="EMBL" id="LATX01001272">
    <property type="protein sequence ID" value="KTB42945.1"/>
    <property type="molecule type" value="Genomic_DNA"/>
</dbReference>
<dbReference type="InterPro" id="IPR000253">
    <property type="entry name" value="FHA_dom"/>
</dbReference>
<organism evidence="3 4">
    <name type="scientific">Moniliophthora roreri</name>
    <name type="common">Frosty pod rot fungus</name>
    <name type="synonym">Monilia roreri</name>
    <dbReference type="NCBI Taxonomy" id="221103"/>
    <lineage>
        <taxon>Eukaryota</taxon>
        <taxon>Fungi</taxon>
        <taxon>Dikarya</taxon>
        <taxon>Basidiomycota</taxon>
        <taxon>Agaricomycotina</taxon>
        <taxon>Agaricomycetes</taxon>
        <taxon>Agaricomycetidae</taxon>
        <taxon>Agaricales</taxon>
        <taxon>Marasmiineae</taxon>
        <taxon>Marasmiaceae</taxon>
        <taxon>Moniliophthora</taxon>
    </lineage>
</organism>
<protein>
    <recommendedName>
        <fullName evidence="2">FHA domain-containing protein</fullName>
    </recommendedName>
</protein>
<dbReference type="Gene3D" id="2.60.200.20">
    <property type="match status" value="1"/>
</dbReference>